<reference evidence="4" key="1">
    <citation type="submission" date="2019-12" db="EMBL/GenBank/DDBJ databases">
        <title>Epidemiological and comparative genomic analysis of Bacillus anthracis isolated from northern Vietnam.</title>
        <authorList>
            <person name="Hoang T.T.H."/>
            <person name="Dang D.A."/>
            <person name="Pham M.H."/>
            <person name="Luong M.H."/>
            <person name="Tran N.D."/>
            <person name="Nguyen T.H."/>
            <person name="Nguyen T.T."/>
            <person name="Inoue S."/>
            <person name="Morikawa S."/>
            <person name="Okutani A."/>
        </authorList>
    </citation>
    <scope>NUCLEOTIDE SEQUENCE</scope>
    <source>
        <strain evidence="4">QuyetLC</strain>
    </source>
</reference>
<evidence type="ECO:0000313" key="4">
    <source>
        <dbReference type="EMBL" id="GEU13466.1"/>
    </source>
</evidence>
<evidence type="ECO:0000256" key="2">
    <source>
        <dbReference type="SAM" id="SignalP"/>
    </source>
</evidence>
<feature type="region of interest" description="Disordered" evidence="1">
    <location>
        <begin position="49"/>
        <end position="76"/>
    </location>
</feature>
<feature type="chain" id="PRO_5024797892" description="WxL domain-containing protein" evidence="2">
    <location>
        <begin position="27"/>
        <end position="249"/>
    </location>
</feature>
<feature type="signal peptide" evidence="2">
    <location>
        <begin position="1"/>
        <end position="26"/>
    </location>
</feature>
<organism evidence="4">
    <name type="scientific">Bacillus anthracis</name>
    <name type="common">anthrax bacterium</name>
    <dbReference type="NCBI Taxonomy" id="1392"/>
    <lineage>
        <taxon>Bacteria</taxon>
        <taxon>Bacillati</taxon>
        <taxon>Bacillota</taxon>
        <taxon>Bacilli</taxon>
        <taxon>Bacillales</taxon>
        <taxon>Bacillaceae</taxon>
        <taxon>Bacillus</taxon>
        <taxon>Bacillus cereus group</taxon>
    </lineage>
</organism>
<comment type="caution">
    <text evidence="4">The sequence shown here is derived from an EMBL/GenBank/DDBJ whole genome shotgun (WGS) entry which is preliminary data.</text>
</comment>
<dbReference type="AlphaFoldDB" id="A0A640MIB0"/>
<protein>
    <recommendedName>
        <fullName evidence="3">WxL domain-containing protein</fullName>
    </recommendedName>
</protein>
<name>A0A640MIB0_BACAN</name>
<accession>A0A640MIB0</accession>
<proteinExistence type="predicted"/>
<evidence type="ECO:0000259" key="3">
    <source>
        <dbReference type="Pfam" id="PF13731"/>
    </source>
</evidence>
<feature type="domain" description="WxL" evidence="3">
    <location>
        <begin position="37"/>
        <end position="243"/>
    </location>
</feature>
<sequence length="249" mass="26015">MKFIKLSSAVVLGTLLVGGAITTAEAASDKYPSGDKANQSAKVILDIDGSTVNPVNPEDPDVPIDPVDPENPGTNDNDAMLKIGYVSDLNFGGTSEKPIKYEGKELVLNAAKDTNFKDETGNLELNPFINIEDRRVDGDGEDDGKVGIYTITASMDTTGFSNGTTSIKGAEINLGTTKVNTYGDTATVTDLTIGAGDTSKEVIKATKAIGSQSVSFQPATLTIPKNASFSKGAYNATIVWNITGLTPDA</sequence>
<dbReference type="InterPro" id="IPR027994">
    <property type="entry name" value="WxL_dom"/>
</dbReference>
<gene>
    <name evidence="4" type="ORF">QuyetLC_24540</name>
</gene>
<keyword evidence="2" id="KW-0732">Signal</keyword>
<reference evidence="4" key="2">
    <citation type="submission" date="2019-12" db="EMBL/GenBank/DDBJ databases">
        <authorList>
            <person name="Hoang T.H.H."/>
            <person name="Okutani A."/>
        </authorList>
    </citation>
    <scope>NUCLEOTIDE SEQUENCE</scope>
    <source>
        <strain evidence="4">QuyetLC</strain>
    </source>
</reference>
<evidence type="ECO:0000256" key="1">
    <source>
        <dbReference type="SAM" id="MobiDB-lite"/>
    </source>
</evidence>
<dbReference type="EMBL" id="BLEY01000024">
    <property type="protein sequence ID" value="GEU13466.1"/>
    <property type="molecule type" value="Genomic_DNA"/>
</dbReference>
<dbReference type="Pfam" id="PF13731">
    <property type="entry name" value="WxL"/>
    <property type="match status" value="1"/>
</dbReference>